<dbReference type="AlphaFoldDB" id="A0A830GQH7"/>
<organism evidence="2 3">
    <name type="scientific">Haloarcula pellucida</name>
    <dbReference type="NCBI Taxonomy" id="1427151"/>
    <lineage>
        <taxon>Archaea</taxon>
        <taxon>Methanobacteriati</taxon>
        <taxon>Methanobacteriota</taxon>
        <taxon>Stenosarchaea group</taxon>
        <taxon>Halobacteria</taxon>
        <taxon>Halobacteriales</taxon>
        <taxon>Haloarculaceae</taxon>
        <taxon>Haloarcula</taxon>
    </lineage>
</organism>
<dbReference type="RefSeq" id="WP_229783162.1">
    <property type="nucleotide sequence ID" value="NZ_BMOU01000005.1"/>
</dbReference>
<feature type="transmembrane region" description="Helical" evidence="1">
    <location>
        <begin position="155"/>
        <end position="173"/>
    </location>
</feature>
<protein>
    <recommendedName>
        <fullName evidence="4">Metal-dependent hydrolase</fullName>
    </recommendedName>
</protein>
<keyword evidence="1" id="KW-1133">Transmembrane helix</keyword>
<evidence type="ECO:0000256" key="1">
    <source>
        <dbReference type="SAM" id="Phobius"/>
    </source>
</evidence>
<reference evidence="2" key="1">
    <citation type="journal article" date="2014" name="Int. J. Syst. Evol. Microbiol.">
        <title>Complete genome sequence of Corynebacterium casei LMG S-19264T (=DSM 44701T), isolated from a smear-ripened cheese.</title>
        <authorList>
            <consortium name="US DOE Joint Genome Institute (JGI-PGF)"/>
            <person name="Walter F."/>
            <person name="Albersmeier A."/>
            <person name="Kalinowski J."/>
            <person name="Ruckert C."/>
        </authorList>
    </citation>
    <scope>NUCLEOTIDE SEQUENCE</scope>
    <source>
        <strain evidence="2">JCM 17820</strain>
    </source>
</reference>
<comment type="caution">
    <text evidence="2">The sequence shown here is derived from an EMBL/GenBank/DDBJ whole genome shotgun (WGS) entry which is preliminary data.</text>
</comment>
<dbReference type="EMBL" id="BMOU01000005">
    <property type="protein sequence ID" value="GGN98942.1"/>
    <property type="molecule type" value="Genomic_DNA"/>
</dbReference>
<name>A0A830GQH7_9EURY</name>
<keyword evidence="1" id="KW-0812">Transmembrane</keyword>
<keyword evidence="3" id="KW-1185">Reference proteome</keyword>
<proteinExistence type="predicted"/>
<gene>
    <name evidence="2" type="ORF">GCM10009030_29940</name>
</gene>
<reference evidence="2" key="2">
    <citation type="submission" date="2020-09" db="EMBL/GenBank/DDBJ databases">
        <authorList>
            <person name="Sun Q."/>
            <person name="Ohkuma M."/>
        </authorList>
    </citation>
    <scope>NUCLEOTIDE SEQUENCE</scope>
    <source>
        <strain evidence="2">JCM 17820</strain>
    </source>
</reference>
<accession>A0A830GQH7</accession>
<feature type="transmembrane region" description="Helical" evidence="1">
    <location>
        <begin position="26"/>
        <end position="45"/>
    </location>
</feature>
<feature type="transmembrane region" description="Helical" evidence="1">
    <location>
        <begin position="57"/>
        <end position="83"/>
    </location>
</feature>
<keyword evidence="1" id="KW-0472">Membrane</keyword>
<evidence type="ECO:0008006" key="4">
    <source>
        <dbReference type="Google" id="ProtNLM"/>
    </source>
</evidence>
<evidence type="ECO:0000313" key="3">
    <source>
        <dbReference type="Proteomes" id="UP000605784"/>
    </source>
</evidence>
<evidence type="ECO:0000313" key="2">
    <source>
        <dbReference type="EMBL" id="GGN98942.1"/>
    </source>
</evidence>
<sequence>MALTHGAVSVALVALATPALPDTVALPLLVVAFLGGILPDLDIVADHRKTLHYPVGYSVLAFLLAVGYVVAPSGTLLLAAVLVGSAAVHTCSDVLAGSVEAEPWNPTTERAVYNHALGAWHRPRRYVRYSGAPEDWLLALVAAATAIRSPASGSTVEAALFWLVAVAGGYTLVRRRFSALSARFPSRLAAVLPAVTVEETESGATTVAIRFRS</sequence>
<dbReference type="Proteomes" id="UP000605784">
    <property type="component" value="Unassembled WGS sequence"/>
</dbReference>